<feature type="transmembrane region" description="Helical" evidence="8">
    <location>
        <begin position="127"/>
        <end position="153"/>
    </location>
</feature>
<keyword evidence="5 8" id="KW-0812">Transmembrane</keyword>
<evidence type="ECO:0000313" key="11">
    <source>
        <dbReference type="Proteomes" id="UP000324897"/>
    </source>
</evidence>
<gene>
    <name evidence="10" type="ORF">EJB05_44525</name>
</gene>
<comment type="subunit">
    <text evidence="3 8">Homodimer and heterodimers.</text>
</comment>
<feature type="transmembrane region" description="Helical" evidence="8">
    <location>
        <begin position="76"/>
        <end position="107"/>
    </location>
</feature>
<evidence type="ECO:0000256" key="4">
    <source>
        <dbReference type="ARBA" id="ARBA00022475"/>
    </source>
</evidence>
<evidence type="ECO:0000256" key="7">
    <source>
        <dbReference type="ARBA" id="ARBA00023136"/>
    </source>
</evidence>
<protein>
    <recommendedName>
        <fullName evidence="8">CASP-like protein</fullName>
    </recommendedName>
</protein>
<evidence type="ECO:0000259" key="9">
    <source>
        <dbReference type="Pfam" id="PF04535"/>
    </source>
</evidence>
<dbReference type="GO" id="GO:0005886">
    <property type="term" value="C:plasma membrane"/>
    <property type="evidence" value="ECO:0007669"/>
    <property type="project" value="UniProtKB-SubCell"/>
</dbReference>
<comment type="subcellular location">
    <subcellularLocation>
        <location evidence="1 8">Cell membrane</location>
        <topology evidence="1 8">Multi-pass membrane protein</topology>
    </subcellularLocation>
</comment>
<feature type="domain" description="Casparian strip membrane protein" evidence="9">
    <location>
        <begin position="6"/>
        <end position="135"/>
    </location>
</feature>
<evidence type="ECO:0000256" key="1">
    <source>
        <dbReference type="ARBA" id="ARBA00004651"/>
    </source>
</evidence>
<dbReference type="OrthoDB" id="754299at2759"/>
<evidence type="ECO:0000256" key="6">
    <source>
        <dbReference type="ARBA" id="ARBA00022989"/>
    </source>
</evidence>
<proteinExistence type="inferred from homology"/>
<keyword evidence="4 8" id="KW-1003">Cell membrane</keyword>
<feature type="non-terminal residue" evidence="10">
    <location>
        <position position="1"/>
    </location>
</feature>
<comment type="caution">
    <text evidence="10">The sequence shown here is derived from an EMBL/GenBank/DDBJ whole genome shotgun (WGS) entry which is preliminary data.</text>
</comment>
<dbReference type="EMBL" id="RWGY01000039">
    <property type="protein sequence ID" value="TVU10968.1"/>
    <property type="molecule type" value="Genomic_DNA"/>
</dbReference>
<dbReference type="InterPro" id="IPR006702">
    <property type="entry name" value="CASP_dom"/>
</dbReference>
<dbReference type="Proteomes" id="UP000324897">
    <property type="component" value="Chromosome 3"/>
</dbReference>
<evidence type="ECO:0000256" key="5">
    <source>
        <dbReference type="ARBA" id="ARBA00022692"/>
    </source>
</evidence>
<organism evidence="10 11">
    <name type="scientific">Eragrostis curvula</name>
    <name type="common">weeping love grass</name>
    <dbReference type="NCBI Taxonomy" id="38414"/>
    <lineage>
        <taxon>Eukaryota</taxon>
        <taxon>Viridiplantae</taxon>
        <taxon>Streptophyta</taxon>
        <taxon>Embryophyta</taxon>
        <taxon>Tracheophyta</taxon>
        <taxon>Spermatophyta</taxon>
        <taxon>Magnoliopsida</taxon>
        <taxon>Liliopsida</taxon>
        <taxon>Poales</taxon>
        <taxon>Poaceae</taxon>
        <taxon>PACMAD clade</taxon>
        <taxon>Chloridoideae</taxon>
        <taxon>Eragrostideae</taxon>
        <taxon>Eragrostidinae</taxon>
        <taxon>Eragrostis</taxon>
    </lineage>
</organism>
<comment type="similarity">
    <text evidence="2 8">Belongs to the Casparian strip membrane proteins (CASP) family.</text>
</comment>
<accession>A0A5J9TJA0</accession>
<name>A0A5J9TJA0_9POAL</name>
<evidence type="ECO:0000256" key="3">
    <source>
        <dbReference type="ARBA" id="ARBA00011489"/>
    </source>
</evidence>
<dbReference type="AlphaFoldDB" id="A0A5J9TJA0"/>
<keyword evidence="11" id="KW-1185">Reference proteome</keyword>
<keyword evidence="7 8" id="KW-0472">Membrane</keyword>
<evidence type="ECO:0000256" key="2">
    <source>
        <dbReference type="ARBA" id="ARBA00007651"/>
    </source>
</evidence>
<dbReference type="PANTHER" id="PTHR32021">
    <property type="entry name" value="CASP-LIKE PROTEIN 5B3"/>
    <property type="match status" value="1"/>
</dbReference>
<dbReference type="Gramene" id="TVU10968">
    <property type="protein sequence ID" value="TVU10968"/>
    <property type="gene ID" value="EJB05_44525"/>
</dbReference>
<evidence type="ECO:0000313" key="10">
    <source>
        <dbReference type="EMBL" id="TVU10968.1"/>
    </source>
</evidence>
<keyword evidence="6 8" id="KW-1133">Transmembrane helix</keyword>
<evidence type="ECO:0000256" key="8">
    <source>
        <dbReference type="RuleBase" id="RU361233"/>
    </source>
</evidence>
<dbReference type="Pfam" id="PF04535">
    <property type="entry name" value="CASP_dom"/>
    <property type="match status" value="1"/>
</dbReference>
<sequence length="159" mass="17468">MDVVWRPGTRGSLVLRVSQLVCAAASLVAIVTSNNYLSYSAFFYLSWSMFLQLLESFLLACVDIVCLATNSDLRDIIFVSIILISDWCIGIMSFSAATASAGVIVLFKRDTEFCRAFPQLTCDQYEISGHLSVHGMVIHSCICSFLVLVPGFFRGVVSS</sequence>
<reference evidence="10 11" key="1">
    <citation type="journal article" date="2019" name="Sci. Rep.">
        <title>A high-quality genome of Eragrostis curvula grass provides insights into Poaceae evolution and supports new strategies to enhance forage quality.</title>
        <authorList>
            <person name="Carballo J."/>
            <person name="Santos B.A.C.M."/>
            <person name="Zappacosta D."/>
            <person name="Garbus I."/>
            <person name="Selva J.P."/>
            <person name="Gallo C.A."/>
            <person name="Diaz A."/>
            <person name="Albertini E."/>
            <person name="Caccamo M."/>
            <person name="Echenique V."/>
        </authorList>
    </citation>
    <scope>NUCLEOTIDE SEQUENCE [LARGE SCALE GENOMIC DNA]</scope>
    <source>
        <strain evidence="11">cv. Victoria</strain>
        <tissue evidence="10">Leaf</tissue>
    </source>
</reference>
<feature type="transmembrane region" description="Helical" evidence="8">
    <location>
        <begin position="44"/>
        <end position="69"/>
    </location>
</feature>
<dbReference type="PANTHER" id="PTHR32021:SF51">
    <property type="entry name" value="CASP-LIKE PROTEIN 5B3"/>
    <property type="match status" value="1"/>
</dbReference>
<feature type="transmembrane region" description="Helical" evidence="8">
    <location>
        <begin position="12"/>
        <end position="32"/>
    </location>
</feature>
<dbReference type="InterPro" id="IPR045009">
    <property type="entry name" value="CASPL-5"/>
</dbReference>